<dbReference type="AlphaFoldDB" id="A0A151XGW7"/>
<accession>A0A151XGW7</accession>
<proteinExistence type="predicted"/>
<sequence>MLGKLFRRKHKRSRMYYACVRSTLLFYMDARPQYCDQHAANICTISAEIDERQSRKGVVNYVHNFQLLTLSIPATDDPDCPEAPNLSAPSARSTPDICSPDAPIASRMGIVSFVFVCMLPH</sequence>
<evidence type="ECO:0000313" key="1">
    <source>
        <dbReference type="EMBL" id="KYQ59551.1"/>
    </source>
</evidence>
<keyword evidence="2" id="KW-1185">Reference proteome</keyword>
<gene>
    <name evidence="1" type="ORF">ALC60_01536</name>
</gene>
<dbReference type="Proteomes" id="UP000075809">
    <property type="component" value="Unassembled WGS sequence"/>
</dbReference>
<dbReference type="EMBL" id="KQ982169">
    <property type="protein sequence ID" value="KYQ59551.1"/>
    <property type="molecule type" value="Genomic_DNA"/>
</dbReference>
<evidence type="ECO:0000313" key="2">
    <source>
        <dbReference type="Proteomes" id="UP000075809"/>
    </source>
</evidence>
<reference evidence="1 2" key="1">
    <citation type="submission" date="2015-09" db="EMBL/GenBank/DDBJ databases">
        <title>Trachymyrmex zeteki WGS genome.</title>
        <authorList>
            <person name="Nygaard S."/>
            <person name="Hu H."/>
            <person name="Boomsma J."/>
            <person name="Zhang G."/>
        </authorList>
    </citation>
    <scope>NUCLEOTIDE SEQUENCE [LARGE SCALE GENOMIC DNA]</scope>
    <source>
        <strain evidence="1">Tzet28-1</strain>
        <tissue evidence="1">Whole body</tissue>
    </source>
</reference>
<name>A0A151XGW7_9HYME</name>
<organism evidence="1 2">
    <name type="scientific">Mycetomoellerius zeteki</name>
    <dbReference type="NCBI Taxonomy" id="64791"/>
    <lineage>
        <taxon>Eukaryota</taxon>
        <taxon>Metazoa</taxon>
        <taxon>Ecdysozoa</taxon>
        <taxon>Arthropoda</taxon>
        <taxon>Hexapoda</taxon>
        <taxon>Insecta</taxon>
        <taxon>Pterygota</taxon>
        <taxon>Neoptera</taxon>
        <taxon>Endopterygota</taxon>
        <taxon>Hymenoptera</taxon>
        <taxon>Apocrita</taxon>
        <taxon>Aculeata</taxon>
        <taxon>Formicoidea</taxon>
        <taxon>Formicidae</taxon>
        <taxon>Myrmicinae</taxon>
        <taxon>Mycetomoellerius</taxon>
    </lineage>
</organism>
<protein>
    <submittedName>
        <fullName evidence="1">Uncharacterized protein</fullName>
    </submittedName>
</protein>